<accession>A0A7R8XB11</accession>
<dbReference type="InterPro" id="IPR051566">
    <property type="entry name" value="CNKSR"/>
</dbReference>
<dbReference type="PROSITE" id="PS51290">
    <property type="entry name" value="CRIC"/>
    <property type="match status" value="1"/>
</dbReference>
<comment type="similarity">
    <text evidence="1">Belongs to the CNKSR family.</text>
</comment>
<dbReference type="Gene3D" id="2.30.42.10">
    <property type="match status" value="1"/>
</dbReference>
<dbReference type="InterPro" id="IPR013761">
    <property type="entry name" value="SAM/pointed_sf"/>
</dbReference>
<dbReference type="PROSITE" id="PS50105">
    <property type="entry name" value="SAM_DOMAIN"/>
    <property type="match status" value="1"/>
</dbReference>
<evidence type="ECO:0000313" key="7">
    <source>
        <dbReference type="Proteomes" id="UP000677054"/>
    </source>
</evidence>
<evidence type="ECO:0000256" key="1">
    <source>
        <dbReference type="ARBA" id="ARBA00009498"/>
    </source>
</evidence>
<dbReference type="Proteomes" id="UP000677054">
    <property type="component" value="Unassembled WGS sequence"/>
</dbReference>
<dbReference type="PROSITE" id="PS50106">
    <property type="entry name" value="PDZ"/>
    <property type="match status" value="1"/>
</dbReference>
<dbReference type="Gene3D" id="1.10.150.50">
    <property type="entry name" value="Transcription Factor, Ets-1"/>
    <property type="match status" value="1"/>
</dbReference>
<feature type="compositionally biased region" description="Basic and acidic residues" evidence="2">
    <location>
        <begin position="1"/>
        <end position="19"/>
    </location>
</feature>
<evidence type="ECO:0000259" key="3">
    <source>
        <dbReference type="PROSITE" id="PS50105"/>
    </source>
</evidence>
<feature type="domain" description="SAM" evidence="3">
    <location>
        <begin position="104"/>
        <end position="150"/>
    </location>
</feature>
<dbReference type="PANTHER" id="PTHR12844">
    <property type="entry name" value="CONNECTOR ENCHANCER OF KINASE SUPPRESSOR OF RAS"/>
    <property type="match status" value="1"/>
</dbReference>
<feature type="domain" description="PDZ" evidence="4">
    <location>
        <begin position="289"/>
        <end position="357"/>
    </location>
</feature>
<dbReference type="InterPro" id="IPR001660">
    <property type="entry name" value="SAM"/>
</dbReference>
<dbReference type="Pfam" id="PF10534">
    <property type="entry name" value="CRIC_ras_sig"/>
    <property type="match status" value="1"/>
</dbReference>
<evidence type="ECO:0000259" key="5">
    <source>
        <dbReference type="PROSITE" id="PS51290"/>
    </source>
</evidence>
<dbReference type="InterPro" id="IPR017874">
    <property type="entry name" value="CRIC_domain"/>
</dbReference>
<name>A0A7R8XB11_9CRUS</name>
<dbReference type="EMBL" id="CAJPEV010001297">
    <property type="protein sequence ID" value="CAG0891898.1"/>
    <property type="molecule type" value="Genomic_DNA"/>
</dbReference>
<dbReference type="PANTHER" id="PTHR12844:SF42">
    <property type="entry name" value="CONNECTOR ENHANCER OF KSR PROTEIN CNK"/>
    <property type="match status" value="1"/>
</dbReference>
<dbReference type="EMBL" id="LR900814">
    <property type="protein sequence ID" value="CAD7246984.1"/>
    <property type="molecule type" value="Genomic_DNA"/>
</dbReference>
<organism evidence="6">
    <name type="scientific">Darwinula stevensoni</name>
    <dbReference type="NCBI Taxonomy" id="69355"/>
    <lineage>
        <taxon>Eukaryota</taxon>
        <taxon>Metazoa</taxon>
        <taxon>Ecdysozoa</taxon>
        <taxon>Arthropoda</taxon>
        <taxon>Crustacea</taxon>
        <taxon>Oligostraca</taxon>
        <taxon>Ostracoda</taxon>
        <taxon>Podocopa</taxon>
        <taxon>Podocopida</taxon>
        <taxon>Darwinulocopina</taxon>
        <taxon>Darwinuloidea</taxon>
        <taxon>Darwinulidae</taxon>
        <taxon>Darwinula</taxon>
    </lineage>
</organism>
<feature type="region of interest" description="Disordered" evidence="2">
    <location>
        <begin position="1"/>
        <end position="29"/>
    </location>
</feature>
<dbReference type="SMART" id="SM00454">
    <property type="entry name" value="SAM"/>
    <property type="match status" value="1"/>
</dbReference>
<dbReference type="InterPro" id="IPR036034">
    <property type="entry name" value="PDZ_sf"/>
</dbReference>
<evidence type="ECO:0000256" key="2">
    <source>
        <dbReference type="SAM" id="MobiDB-lite"/>
    </source>
</evidence>
<proteinExistence type="inferred from homology"/>
<dbReference type="InterPro" id="IPR001478">
    <property type="entry name" value="PDZ"/>
</dbReference>
<dbReference type="SUPFAM" id="SSF50156">
    <property type="entry name" value="PDZ domain-like"/>
    <property type="match status" value="1"/>
</dbReference>
<keyword evidence="7" id="KW-1185">Reference proteome</keyword>
<evidence type="ECO:0000259" key="4">
    <source>
        <dbReference type="PROSITE" id="PS50106"/>
    </source>
</evidence>
<dbReference type="SUPFAM" id="SSF47769">
    <property type="entry name" value="SAM/Pointed domain"/>
    <property type="match status" value="1"/>
</dbReference>
<dbReference type="AlphaFoldDB" id="A0A7R8XB11"/>
<dbReference type="Pfam" id="PF00536">
    <property type="entry name" value="SAM_1"/>
    <property type="match status" value="1"/>
</dbReference>
<evidence type="ECO:0000313" key="6">
    <source>
        <dbReference type="EMBL" id="CAD7246984.1"/>
    </source>
</evidence>
<reference evidence="6" key="1">
    <citation type="submission" date="2020-11" db="EMBL/GenBank/DDBJ databases">
        <authorList>
            <person name="Tran Van P."/>
        </authorList>
    </citation>
    <scope>NUCLEOTIDE SEQUENCE</scope>
</reference>
<dbReference type="OrthoDB" id="74412at2759"/>
<gene>
    <name evidence="6" type="ORF">DSTB1V02_LOCUS6826</name>
</gene>
<feature type="domain" description="CRIC" evidence="5">
    <location>
        <begin position="158"/>
        <end position="253"/>
    </location>
</feature>
<protein>
    <submittedName>
        <fullName evidence="6">Uncharacterized protein</fullName>
    </submittedName>
</protein>
<sequence>MRKFREADNPDEVSSERASHSKRSDRKRTTDFIDELKEKIDADPGCSMGKLAIEMGVARNKADRKLKCQALLNDIKHESTGYLRFFYGPEKDNRLRLEDTVSIYADNFINNGVDGKKLLLLDTGDLENLGVRKIGHREVILGAVDLLRHCHYAGGQETLQTLFMQLGVKATSLTRELERTLESNPPPTPSGRDKVKTSTIAAVVDIISSLKTVLTWLDRTPFSENKELRGIKGIFLRWGMELATTAQRDTFAEHPEHAIYRLCCNLSNRCEELVTEITDPLTIQPPSLQIAILRKRPDQDLGLRIQSCFRGIHSVGEVKPHSPAHFSGKLEPGNEIVQVNFQTVTRQLTSQRYESAVGVQFSLFTLAAQRARRFRFDRKQNTPYRVSLL</sequence>